<gene>
    <name evidence="1" type="ORF">GCM10010246_24000</name>
</gene>
<accession>A0ABP5STT7</accession>
<dbReference type="SUPFAM" id="SSF48452">
    <property type="entry name" value="TPR-like"/>
    <property type="match status" value="1"/>
</dbReference>
<dbReference type="InterPro" id="IPR011990">
    <property type="entry name" value="TPR-like_helical_dom_sf"/>
</dbReference>
<dbReference type="EMBL" id="BAAASD010000007">
    <property type="protein sequence ID" value="GAA2338566.1"/>
    <property type="molecule type" value="Genomic_DNA"/>
</dbReference>
<keyword evidence="2" id="KW-1185">Reference proteome</keyword>
<comment type="caution">
    <text evidence="1">The sequence shown here is derived from an EMBL/GenBank/DDBJ whole genome shotgun (WGS) entry which is preliminary data.</text>
</comment>
<reference evidence="2" key="1">
    <citation type="journal article" date="2019" name="Int. J. Syst. Evol. Microbiol.">
        <title>The Global Catalogue of Microorganisms (GCM) 10K type strain sequencing project: providing services to taxonomists for standard genome sequencing and annotation.</title>
        <authorList>
            <consortium name="The Broad Institute Genomics Platform"/>
            <consortium name="The Broad Institute Genome Sequencing Center for Infectious Disease"/>
            <person name="Wu L."/>
            <person name="Ma J."/>
        </authorList>
    </citation>
    <scope>NUCLEOTIDE SEQUENCE [LARGE SCALE GENOMIC DNA]</scope>
    <source>
        <strain evidence="2">JCM 4316</strain>
    </source>
</reference>
<proteinExistence type="predicted"/>
<evidence type="ECO:0000313" key="2">
    <source>
        <dbReference type="Proteomes" id="UP001500253"/>
    </source>
</evidence>
<evidence type="ECO:0008006" key="3">
    <source>
        <dbReference type="Google" id="ProtNLM"/>
    </source>
</evidence>
<name>A0ABP5STT7_9ACTN</name>
<organism evidence="1 2">
    <name type="scientific">Streptomyces cuspidosporus</name>
    <dbReference type="NCBI Taxonomy" id="66882"/>
    <lineage>
        <taxon>Bacteria</taxon>
        <taxon>Bacillati</taxon>
        <taxon>Actinomycetota</taxon>
        <taxon>Actinomycetes</taxon>
        <taxon>Kitasatosporales</taxon>
        <taxon>Streptomycetaceae</taxon>
        <taxon>Streptomyces</taxon>
    </lineage>
</organism>
<dbReference type="Gene3D" id="1.25.40.10">
    <property type="entry name" value="Tetratricopeptide repeat domain"/>
    <property type="match status" value="1"/>
</dbReference>
<sequence>MEAHGHSSSSFAQAVSKAKEALTGSPGTYDGRIVRDWKAGRVRWPNAVTRAAIQHLTGLDPVRLGFVPRGRNEAVEAPSQEDPMRRRTFVTVVPAAALAGAAPPARARYTVGTGDVQRLRQELADLSKLDDREGGGPELEKRAIALADETINLQRNGSATSRIRSRLYALGAASTAMAMWATVDSRQPVRAQRHLERATHLAGLSGDGQVQHQIWQYASMLAKQREHWPDAVAAAEAAMSASAHRTDPLYASLSHARLAVSLPGIGEHTRAQRALERAEQAFERADPREWRPTSMDFYTRSELDGLTGITYLWLNQPERAEYHLHRCVAALRPDQHRNRAFYAVNIAFAQLGQGDPEQACNTAAAVIPPPGSTSAGRIPHLLDTFTAKLNAAAPGARITHEWNARTA</sequence>
<protein>
    <recommendedName>
        <fullName evidence="3">Tat pathway signal protein</fullName>
    </recommendedName>
</protein>
<dbReference type="Proteomes" id="UP001500253">
    <property type="component" value="Unassembled WGS sequence"/>
</dbReference>
<evidence type="ECO:0000313" key="1">
    <source>
        <dbReference type="EMBL" id="GAA2338566.1"/>
    </source>
</evidence>